<feature type="compositionally biased region" description="Polar residues" evidence="1">
    <location>
        <begin position="60"/>
        <end position="70"/>
    </location>
</feature>
<sequence length="137" mass="14561">MIVNPHNQAILAVDFISAHLYINSFLAALNARDRVRAIGMGTAFVDVSSSGGPSSGYSSNAARSRTTNVNLPGVSAHEQRTGELDLDGGRSRSRRQAGSTGSLKGVQIEVEIEREEYVLSDMVGPRDDKGSAESQVV</sequence>
<evidence type="ECO:0000313" key="3">
    <source>
        <dbReference type="Proteomes" id="UP001498398"/>
    </source>
</evidence>
<evidence type="ECO:0000256" key="1">
    <source>
        <dbReference type="SAM" id="MobiDB-lite"/>
    </source>
</evidence>
<feature type="compositionally biased region" description="Low complexity" evidence="1">
    <location>
        <begin position="49"/>
        <end position="59"/>
    </location>
</feature>
<feature type="compositionally biased region" description="Basic and acidic residues" evidence="1">
    <location>
        <begin position="77"/>
        <end position="90"/>
    </location>
</feature>
<name>A0ABR1JQV7_9AGAR</name>
<feature type="region of interest" description="Disordered" evidence="1">
    <location>
        <begin position="49"/>
        <end position="106"/>
    </location>
</feature>
<organism evidence="2 3">
    <name type="scientific">Marasmiellus scandens</name>
    <dbReference type="NCBI Taxonomy" id="2682957"/>
    <lineage>
        <taxon>Eukaryota</taxon>
        <taxon>Fungi</taxon>
        <taxon>Dikarya</taxon>
        <taxon>Basidiomycota</taxon>
        <taxon>Agaricomycotina</taxon>
        <taxon>Agaricomycetes</taxon>
        <taxon>Agaricomycetidae</taxon>
        <taxon>Agaricales</taxon>
        <taxon>Marasmiineae</taxon>
        <taxon>Omphalotaceae</taxon>
        <taxon>Marasmiellus</taxon>
    </lineage>
</organism>
<accession>A0ABR1JQV7</accession>
<evidence type="ECO:0000313" key="2">
    <source>
        <dbReference type="EMBL" id="KAK7464980.1"/>
    </source>
</evidence>
<proteinExistence type="predicted"/>
<reference evidence="2 3" key="1">
    <citation type="submission" date="2024-01" db="EMBL/GenBank/DDBJ databases">
        <title>A draft genome for the cacao thread blight pathogen Marasmiellus scandens.</title>
        <authorList>
            <person name="Baruah I.K."/>
            <person name="Leung J."/>
            <person name="Bukari Y."/>
            <person name="Amoako-Attah I."/>
            <person name="Meinhardt L.W."/>
            <person name="Bailey B.A."/>
            <person name="Cohen S.P."/>
        </authorList>
    </citation>
    <scope>NUCLEOTIDE SEQUENCE [LARGE SCALE GENOMIC DNA]</scope>
    <source>
        <strain evidence="2 3">GH-19</strain>
    </source>
</reference>
<dbReference type="EMBL" id="JBANRG010000007">
    <property type="protein sequence ID" value="KAK7464980.1"/>
    <property type="molecule type" value="Genomic_DNA"/>
</dbReference>
<keyword evidence="3" id="KW-1185">Reference proteome</keyword>
<dbReference type="Proteomes" id="UP001498398">
    <property type="component" value="Unassembled WGS sequence"/>
</dbReference>
<protein>
    <submittedName>
        <fullName evidence="2">Uncharacterized protein</fullName>
    </submittedName>
</protein>
<comment type="caution">
    <text evidence="2">The sequence shown here is derived from an EMBL/GenBank/DDBJ whole genome shotgun (WGS) entry which is preliminary data.</text>
</comment>
<gene>
    <name evidence="2" type="ORF">VKT23_006188</name>
</gene>